<evidence type="ECO:0000313" key="2">
    <source>
        <dbReference type="EMBL" id="KKW42843.1"/>
    </source>
</evidence>
<feature type="transmembrane region" description="Helical" evidence="1">
    <location>
        <begin position="42"/>
        <end position="66"/>
    </location>
</feature>
<dbReference type="EMBL" id="LCRX01000003">
    <property type="protein sequence ID" value="KKW42843.1"/>
    <property type="molecule type" value="Genomic_DNA"/>
</dbReference>
<gene>
    <name evidence="2" type="ORF">UY92_C0003G0049</name>
</gene>
<dbReference type="AlphaFoldDB" id="A0A0G1YHC5"/>
<proteinExistence type="predicted"/>
<keyword evidence="1" id="KW-0472">Membrane</keyword>
<feature type="transmembrane region" description="Helical" evidence="1">
    <location>
        <begin position="128"/>
        <end position="146"/>
    </location>
</feature>
<accession>A0A0G1YHC5</accession>
<organism evidence="2 3">
    <name type="scientific">Candidatus Magasanikbacteria bacterium GW2011_GWA2_56_11</name>
    <dbReference type="NCBI Taxonomy" id="1619044"/>
    <lineage>
        <taxon>Bacteria</taxon>
        <taxon>Candidatus Magasanikiibacteriota</taxon>
    </lineage>
</organism>
<evidence type="ECO:0008006" key="4">
    <source>
        <dbReference type="Google" id="ProtNLM"/>
    </source>
</evidence>
<feature type="transmembrane region" description="Helical" evidence="1">
    <location>
        <begin position="166"/>
        <end position="186"/>
    </location>
</feature>
<dbReference type="Proteomes" id="UP000033870">
    <property type="component" value="Unassembled WGS sequence"/>
</dbReference>
<reference evidence="2 3" key="1">
    <citation type="journal article" date="2015" name="Nature">
        <title>rRNA introns, odd ribosomes, and small enigmatic genomes across a large radiation of phyla.</title>
        <authorList>
            <person name="Brown C.T."/>
            <person name="Hug L.A."/>
            <person name="Thomas B.C."/>
            <person name="Sharon I."/>
            <person name="Castelle C.J."/>
            <person name="Singh A."/>
            <person name="Wilkins M.J."/>
            <person name="Williams K.H."/>
            <person name="Banfield J.F."/>
        </authorList>
    </citation>
    <scope>NUCLEOTIDE SEQUENCE [LARGE SCALE GENOMIC DNA]</scope>
</reference>
<evidence type="ECO:0000256" key="1">
    <source>
        <dbReference type="SAM" id="Phobius"/>
    </source>
</evidence>
<name>A0A0G1YHC5_9BACT</name>
<comment type="caution">
    <text evidence="2">The sequence shown here is derived from an EMBL/GenBank/DDBJ whole genome shotgun (WGS) entry which is preliminary data.</text>
</comment>
<keyword evidence="1" id="KW-1133">Transmembrane helix</keyword>
<evidence type="ECO:0000313" key="3">
    <source>
        <dbReference type="Proteomes" id="UP000033870"/>
    </source>
</evidence>
<feature type="transmembrane region" description="Helical" evidence="1">
    <location>
        <begin position="12"/>
        <end position="30"/>
    </location>
</feature>
<sequence length="189" mass="20695">MPGSFKDYRYTIAFGVSILLAAAAYAWGWFDKVADIPGSFGYVTSFIAGLMFSSTFTAAPAAFLFVEFGSHLSPLSVALVGGLGAMAGDLIMYRFIKNNLLKELKTLGALLFSTRSRVYLERISRHRVFLWTTPFIASLLIASPLPDELGVALFSLVNFQPKYLSLITFLLNAAGIFALVFFGHTLSRP</sequence>
<keyword evidence="1" id="KW-0812">Transmembrane</keyword>
<feature type="transmembrane region" description="Helical" evidence="1">
    <location>
        <begin position="72"/>
        <end position="96"/>
    </location>
</feature>
<dbReference type="STRING" id="1619044.UY92_C0003G0049"/>
<protein>
    <recommendedName>
        <fullName evidence="4">TVP38/TMEM64 family membrane protein</fullName>
    </recommendedName>
</protein>